<gene>
    <name evidence="3" type="ORF">KOF26_02245</name>
</gene>
<accession>A0ABS6BHD0</accession>
<keyword evidence="4" id="KW-1185">Reference proteome</keyword>
<keyword evidence="2" id="KW-0564">Palmitate</keyword>
<comment type="caution">
    <text evidence="3">The sequence shown here is derived from an EMBL/GenBank/DDBJ whole genome shotgun (WGS) entry which is preliminary data.</text>
</comment>
<organism evidence="3 4">
    <name type="scientific">Sphingomonas quercus</name>
    <dbReference type="NCBI Taxonomy" id="2842451"/>
    <lineage>
        <taxon>Bacteria</taxon>
        <taxon>Pseudomonadati</taxon>
        <taxon>Pseudomonadota</taxon>
        <taxon>Alphaproteobacteria</taxon>
        <taxon>Sphingomonadales</taxon>
        <taxon>Sphingomonadaceae</taxon>
        <taxon>Sphingomonas</taxon>
    </lineage>
</organism>
<reference evidence="3 4" key="1">
    <citation type="submission" date="2021-06" db="EMBL/GenBank/DDBJ databases">
        <title>Sphingomonas sp. XMGL2, whole genome shotgun sequencing project.</title>
        <authorList>
            <person name="Zhao G."/>
            <person name="Shen L."/>
        </authorList>
    </citation>
    <scope>NUCLEOTIDE SEQUENCE [LARGE SCALE GENOMIC DNA]</scope>
    <source>
        <strain evidence="3 4">XMGL2</strain>
    </source>
</reference>
<keyword evidence="2" id="KW-0472">Membrane</keyword>
<dbReference type="EMBL" id="JAHKRT010000001">
    <property type="protein sequence ID" value="MBU3076674.1"/>
    <property type="molecule type" value="Genomic_DNA"/>
</dbReference>
<dbReference type="InterPro" id="IPR010131">
    <property type="entry name" value="MdtP/NodT-like"/>
</dbReference>
<proteinExistence type="inferred from homology"/>
<dbReference type="PANTHER" id="PTHR30203:SF33">
    <property type="entry name" value="BLR4455 PROTEIN"/>
    <property type="match status" value="1"/>
</dbReference>
<evidence type="ECO:0000313" key="4">
    <source>
        <dbReference type="Proteomes" id="UP000776276"/>
    </source>
</evidence>
<name>A0ABS6BHD0_9SPHN</name>
<dbReference type="Proteomes" id="UP000776276">
    <property type="component" value="Unassembled WGS sequence"/>
</dbReference>
<evidence type="ECO:0000313" key="3">
    <source>
        <dbReference type="EMBL" id="MBU3076674.1"/>
    </source>
</evidence>
<dbReference type="InterPro" id="IPR003423">
    <property type="entry name" value="OMP_efflux"/>
</dbReference>
<feature type="chain" id="PRO_5044989303" evidence="2">
    <location>
        <begin position="33"/>
        <end position="480"/>
    </location>
</feature>
<sequence length="480" mass="49950">MATRCAWGAAVRRPSKAIAGLVAGLLAGCSMAPTYVPPATVAATAPAAFKEASGWSAAAPQDAAPRGDWWTIFNDPVLNDLESRVEAGSPTLAAALARFEQARANARLTAADLYPSLSVGSGVSRERQSARRPNASAASTFTDVTVGGSLSYEVDLWGRIRDSVRADRADAEASAADLASARLSLHTALADAYYRLRGLDAQATLLNQTVEAFGRAQELTRARHEGGVASGLDVSRADTVLADARSQLSAVAASRAAVEHEIAALIGANPSVFALAPVDQRLDPPPVPAGAPSELLQRRPDVAAAERRVFAANARIGAARAAFFPNVTLGGSGGFEAVSGALFSTPATYWALGPLQAALAVFDGGARRARLGISRGEYDEAAAQYRQAVLTAFRDVEDGLAASRYLAAQSSDQRDAVLAAERTRDLAITRYRDGASDYLDVVTAQTAALQSAQDLLTVQTSRMRAAVALIRALGGGYGAN</sequence>
<protein>
    <submittedName>
        <fullName evidence="3">Efflux transporter outer membrane subunit</fullName>
    </submittedName>
</protein>
<dbReference type="NCBIfam" id="TIGR01845">
    <property type="entry name" value="outer_NodT"/>
    <property type="match status" value="1"/>
</dbReference>
<dbReference type="PANTHER" id="PTHR30203">
    <property type="entry name" value="OUTER MEMBRANE CATION EFFLUX PROTEIN"/>
    <property type="match status" value="1"/>
</dbReference>
<keyword evidence="2" id="KW-0732">Signal</keyword>
<dbReference type="Pfam" id="PF02321">
    <property type="entry name" value="OEP"/>
    <property type="match status" value="2"/>
</dbReference>
<evidence type="ECO:0000256" key="1">
    <source>
        <dbReference type="ARBA" id="ARBA00007613"/>
    </source>
</evidence>
<feature type="signal peptide" evidence="2">
    <location>
        <begin position="1"/>
        <end position="32"/>
    </location>
</feature>
<comment type="subcellular location">
    <subcellularLocation>
        <location evidence="2">Cell membrane</location>
        <topology evidence="2">Lipid-anchor</topology>
    </subcellularLocation>
</comment>
<comment type="similarity">
    <text evidence="1 2">Belongs to the outer membrane factor (OMF) (TC 1.B.17) family.</text>
</comment>
<dbReference type="PROSITE" id="PS51257">
    <property type="entry name" value="PROKAR_LIPOPROTEIN"/>
    <property type="match status" value="1"/>
</dbReference>
<keyword evidence="2" id="KW-0449">Lipoprotein</keyword>
<keyword evidence="2" id="KW-1134">Transmembrane beta strand</keyword>
<keyword evidence="2" id="KW-0812">Transmembrane</keyword>
<evidence type="ECO:0000256" key="2">
    <source>
        <dbReference type="RuleBase" id="RU362097"/>
    </source>
</evidence>